<dbReference type="NCBIfam" id="TIGR02543">
    <property type="entry name" value="List_Bact_rpt"/>
    <property type="match status" value="1"/>
</dbReference>
<accession>A0A2U2N0A9</accession>
<dbReference type="GO" id="GO:0030313">
    <property type="term" value="C:cell envelope"/>
    <property type="evidence" value="ECO:0007669"/>
    <property type="project" value="UniProtKB-SubCell"/>
</dbReference>
<evidence type="ECO:0000256" key="1">
    <source>
        <dbReference type="ARBA" id="ARBA00004196"/>
    </source>
</evidence>
<dbReference type="OrthoDB" id="3240623at2"/>
<dbReference type="RefSeq" id="WP_109058002.1">
    <property type="nucleotide sequence ID" value="NZ_QFFM01000033.1"/>
</dbReference>
<evidence type="ECO:0000313" key="4">
    <source>
        <dbReference type="Proteomes" id="UP000245876"/>
    </source>
</evidence>
<reference evidence="3 4" key="1">
    <citation type="journal article" date="2018" name="Int. J. Syst. Evol. Microbiol.">
        <title>Bifidobacterium callitrichidarum sp. nov. from the faeces of the emperor tamarin (Saguinus imperator).</title>
        <authorList>
            <person name="Modesto M."/>
            <person name="Michelini S."/>
            <person name="Sansosti M.C."/>
            <person name="De Filippo C."/>
            <person name="Cavalieri D."/>
            <person name="Qvirist L."/>
            <person name="Andlid T."/>
            <person name="Spiezio C."/>
            <person name="Sandri C."/>
            <person name="Pascarelli S."/>
            <person name="Sgorbati B."/>
            <person name="Mattarelli P."/>
        </authorList>
    </citation>
    <scope>NUCLEOTIDE SEQUENCE [LARGE SCALE GENOMIC DNA]</scope>
    <source>
        <strain evidence="3 4">TRI 5</strain>
    </source>
</reference>
<dbReference type="InterPro" id="IPR042229">
    <property type="entry name" value="Listeria/Bacterioides_rpt_sf"/>
</dbReference>
<keyword evidence="4" id="KW-1185">Reference proteome</keyword>
<dbReference type="Gene3D" id="2.60.40.4270">
    <property type="entry name" value="Listeria-Bacteroides repeat domain"/>
    <property type="match status" value="1"/>
</dbReference>
<dbReference type="InterPro" id="IPR013378">
    <property type="entry name" value="InlB-like_B-rpt"/>
</dbReference>
<comment type="caution">
    <text evidence="3">The sequence shown here is derived from an EMBL/GenBank/DDBJ whole genome shotgun (WGS) entry which is preliminary data.</text>
</comment>
<dbReference type="Pfam" id="PF09479">
    <property type="entry name" value="Flg_new"/>
    <property type="match status" value="1"/>
</dbReference>
<gene>
    <name evidence="3" type="ORF">DF196_11805</name>
</gene>
<comment type="subcellular location">
    <subcellularLocation>
        <location evidence="1">Cell envelope</location>
    </subcellularLocation>
</comment>
<keyword evidence="2" id="KW-0812">Transmembrane</keyword>
<name>A0A2U2N0A9_9BIFI</name>
<sequence>MFSSGLNRVKYCTNDSNIYNYYSSSSTVEYRIIAKRIDQKTTRLWYQNTQLNWNIVFSSGNSVWNGNSIGGADEYGIKYIGLQDVKAEDKGSAGKILWVTGSSPIIQVTPMSVSSSDHQTDLSPMPILEANGGIFPDGESMETPSISPATGLTSWTSKNTPTRDGYVFSKWTLDKAGTQPFTPGSAVSNGLRLYAQWEKDSGAPVSVKLNCNSSSPIHCSVTATYADKTVKTRTFDPAANANLDWKDNPIQGIRLDDQGYLADQSCAIDRCRYVSLAAAPADTGNYQAQMPTTGAPEGVSSAGLIAIGLAFAGLAMGLGRRRN</sequence>
<dbReference type="EMBL" id="QFFM01000033">
    <property type="protein sequence ID" value="PWG62636.1"/>
    <property type="molecule type" value="Genomic_DNA"/>
</dbReference>
<evidence type="ECO:0000313" key="3">
    <source>
        <dbReference type="EMBL" id="PWG62636.1"/>
    </source>
</evidence>
<feature type="transmembrane region" description="Helical" evidence="2">
    <location>
        <begin position="299"/>
        <end position="319"/>
    </location>
</feature>
<dbReference type="Proteomes" id="UP000245876">
    <property type="component" value="Unassembled WGS sequence"/>
</dbReference>
<evidence type="ECO:0000256" key="2">
    <source>
        <dbReference type="SAM" id="Phobius"/>
    </source>
</evidence>
<proteinExistence type="predicted"/>
<keyword evidence="2" id="KW-0472">Membrane</keyword>
<organism evidence="3 4">
    <name type="scientific">Bifidobacterium callitrichidarum</name>
    <dbReference type="NCBI Taxonomy" id="2052941"/>
    <lineage>
        <taxon>Bacteria</taxon>
        <taxon>Bacillati</taxon>
        <taxon>Actinomycetota</taxon>
        <taxon>Actinomycetes</taxon>
        <taxon>Bifidobacteriales</taxon>
        <taxon>Bifidobacteriaceae</taxon>
        <taxon>Bifidobacterium</taxon>
    </lineage>
</organism>
<keyword evidence="2" id="KW-1133">Transmembrane helix</keyword>
<dbReference type="AlphaFoldDB" id="A0A2U2N0A9"/>
<protein>
    <submittedName>
        <fullName evidence="3">Uncharacterized protein</fullName>
    </submittedName>
</protein>